<dbReference type="RefSeq" id="XP_043007412.1">
    <property type="nucleotide sequence ID" value="XM_043154952.1"/>
</dbReference>
<gene>
    <name evidence="1" type="ORF">E1B28_010014</name>
</gene>
<proteinExistence type="predicted"/>
<dbReference type="KEGG" id="more:E1B28_010014"/>
<organism evidence="1 2">
    <name type="scientific">Marasmius oreades</name>
    <name type="common">fairy-ring Marasmius</name>
    <dbReference type="NCBI Taxonomy" id="181124"/>
    <lineage>
        <taxon>Eukaryota</taxon>
        <taxon>Fungi</taxon>
        <taxon>Dikarya</taxon>
        <taxon>Basidiomycota</taxon>
        <taxon>Agaricomycotina</taxon>
        <taxon>Agaricomycetes</taxon>
        <taxon>Agaricomycetidae</taxon>
        <taxon>Agaricales</taxon>
        <taxon>Marasmiineae</taxon>
        <taxon>Marasmiaceae</taxon>
        <taxon>Marasmius</taxon>
    </lineage>
</organism>
<dbReference type="AlphaFoldDB" id="A0A9P7RWE0"/>
<dbReference type="PANTHER" id="PTHR28110">
    <property type="entry name" value="TRANSMEMBRANE PROTEIN"/>
    <property type="match status" value="1"/>
</dbReference>
<protein>
    <recommendedName>
        <fullName evidence="3">DUF218 domain-containing protein</fullName>
    </recommendedName>
</protein>
<evidence type="ECO:0000313" key="2">
    <source>
        <dbReference type="Proteomes" id="UP001049176"/>
    </source>
</evidence>
<dbReference type="PANTHER" id="PTHR28110:SF1">
    <property type="entry name" value="TRANSMEMBRANE PROTEIN"/>
    <property type="match status" value="1"/>
</dbReference>
<accession>A0A9P7RWE0</accession>
<dbReference type="EMBL" id="CM032186">
    <property type="protein sequence ID" value="KAG7090942.1"/>
    <property type="molecule type" value="Genomic_DNA"/>
</dbReference>
<dbReference type="GeneID" id="66079090"/>
<dbReference type="OrthoDB" id="4347at2759"/>
<name>A0A9P7RWE0_9AGAR</name>
<dbReference type="InterPro" id="IPR055323">
    <property type="entry name" value="C57A10.07/YOR238W"/>
</dbReference>
<evidence type="ECO:0000313" key="1">
    <source>
        <dbReference type="EMBL" id="KAG7090942.1"/>
    </source>
</evidence>
<dbReference type="Proteomes" id="UP001049176">
    <property type="component" value="Chromosome 6"/>
</dbReference>
<dbReference type="GO" id="GO:0005737">
    <property type="term" value="C:cytoplasm"/>
    <property type="evidence" value="ECO:0007669"/>
    <property type="project" value="TreeGrafter"/>
</dbReference>
<sequence>MLPTPVSLSKRKPFRRETQRLRLLLTRARITNLGVLLLFLFALASVVLNLTYWLTWPLPITSYPHSILSTISRRQFEGLDHLIVVPGHAIWIGSKAEDRFNDDLWTLESYQKQGGRPEAFFKHISKGVELANEDNSSLVVFSGGQTRPSSTTTEGESYLRLALQANLFRTSIPNQPLRATTENYALDSYQNFLFSIARFQEYTGHYPRQITIVGYEMKRKRFEELHRAALRWPNDRFQYVGINLNRDEDAVVAEMGENLNGFLPYSRDLYGCHSELLLKRKARNAFSRFHPYHTSSPELRQLMDWCPHDGDATALFTGPLPWD</sequence>
<reference evidence="1" key="1">
    <citation type="journal article" date="2021" name="Genome Biol. Evol.">
        <title>The assembled and annotated genome of the fairy-ring fungus Marasmius oreades.</title>
        <authorList>
            <person name="Hiltunen M."/>
            <person name="Ament-Velasquez S.L."/>
            <person name="Johannesson H."/>
        </authorList>
    </citation>
    <scope>NUCLEOTIDE SEQUENCE</scope>
    <source>
        <strain evidence="1">03SP1</strain>
    </source>
</reference>
<evidence type="ECO:0008006" key="3">
    <source>
        <dbReference type="Google" id="ProtNLM"/>
    </source>
</evidence>
<keyword evidence="2" id="KW-1185">Reference proteome</keyword>
<comment type="caution">
    <text evidence="1">The sequence shown here is derived from an EMBL/GenBank/DDBJ whole genome shotgun (WGS) entry which is preliminary data.</text>
</comment>